<evidence type="ECO:0000259" key="1">
    <source>
        <dbReference type="PROSITE" id="PS50097"/>
    </source>
</evidence>
<evidence type="ECO:0000313" key="2">
    <source>
        <dbReference type="EMBL" id="KAF7361602.1"/>
    </source>
</evidence>
<comment type="caution">
    <text evidence="2">The sequence shown here is derived from an EMBL/GenBank/DDBJ whole genome shotgun (WGS) entry which is preliminary data.</text>
</comment>
<feature type="domain" description="BTB" evidence="1">
    <location>
        <begin position="29"/>
        <end position="100"/>
    </location>
</feature>
<dbReference type="EMBL" id="JACAZI010000004">
    <property type="protein sequence ID" value="KAF7361602.1"/>
    <property type="molecule type" value="Genomic_DNA"/>
</dbReference>
<proteinExistence type="predicted"/>
<dbReference type="Proteomes" id="UP000620124">
    <property type="component" value="Unassembled WGS sequence"/>
</dbReference>
<dbReference type="PROSITE" id="PS50097">
    <property type="entry name" value="BTB"/>
    <property type="match status" value="1"/>
</dbReference>
<dbReference type="Pfam" id="PF00651">
    <property type="entry name" value="BTB"/>
    <property type="match status" value="1"/>
</dbReference>
<dbReference type="Gene3D" id="3.30.710.10">
    <property type="entry name" value="Potassium Channel Kv1.1, Chain A"/>
    <property type="match status" value="1"/>
</dbReference>
<dbReference type="OrthoDB" id="3218112at2759"/>
<accession>A0A8H7D6W8</accession>
<protein>
    <recommendedName>
        <fullName evidence="1">BTB domain-containing protein</fullName>
    </recommendedName>
</protein>
<dbReference type="SUPFAM" id="SSF54695">
    <property type="entry name" value="POZ domain"/>
    <property type="match status" value="1"/>
</dbReference>
<dbReference type="InterPro" id="IPR011333">
    <property type="entry name" value="SKP1/BTB/POZ_sf"/>
</dbReference>
<dbReference type="AlphaFoldDB" id="A0A8H7D6W8"/>
<reference evidence="2" key="1">
    <citation type="submission" date="2020-05" db="EMBL/GenBank/DDBJ databases">
        <title>Mycena genomes resolve the evolution of fungal bioluminescence.</title>
        <authorList>
            <person name="Tsai I.J."/>
        </authorList>
    </citation>
    <scope>NUCLEOTIDE SEQUENCE</scope>
    <source>
        <strain evidence="2">CCC161011</strain>
    </source>
</reference>
<sequence>MEDIQPSPQRLRVDSENAIRDPNFYTEDGNIVLAAKETDSKCTVYFRLHRSILMKHSPVFKDMFAMPCPPSADQYDGVPLVVMAGDSADALRSLIALLYDPQSISVLLKAEDFAARMYEPVVLAKKYQIDWIPEMAASHLDRQWPQTLTGWDRIADVEITDALAVGDPECYEWDDSLKLHRLPEPATAIRLARECDTPQIIPLAFLHLLRQPYEVNPDLWDEDILHAQIWETPERQLLTTEDLKRLALARERIGKWFASRPRNIPEDSRDFGKTYYTDITGRPLKNWGIPTFIAFLYVNS</sequence>
<dbReference type="CDD" id="cd18186">
    <property type="entry name" value="BTB_POZ_ZBTB_KLHL-like"/>
    <property type="match status" value="1"/>
</dbReference>
<dbReference type="SMART" id="SM00225">
    <property type="entry name" value="BTB"/>
    <property type="match status" value="1"/>
</dbReference>
<gene>
    <name evidence="2" type="ORF">MVEN_00503400</name>
</gene>
<dbReference type="InterPro" id="IPR000210">
    <property type="entry name" value="BTB/POZ_dom"/>
</dbReference>
<keyword evidence="3" id="KW-1185">Reference proteome</keyword>
<evidence type="ECO:0000313" key="3">
    <source>
        <dbReference type="Proteomes" id="UP000620124"/>
    </source>
</evidence>
<organism evidence="2 3">
    <name type="scientific">Mycena venus</name>
    <dbReference type="NCBI Taxonomy" id="2733690"/>
    <lineage>
        <taxon>Eukaryota</taxon>
        <taxon>Fungi</taxon>
        <taxon>Dikarya</taxon>
        <taxon>Basidiomycota</taxon>
        <taxon>Agaricomycotina</taxon>
        <taxon>Agaricomycetes</taxon>
        <taxon>Agaricomycetidae</taxon>
        <taxon>Agaricales</taxon>
        <taxon>Marasmiineae</taxon>
        <taxon>Mycenaceae</taxon>
        <taxon>Mycena</taxon>
    </lineage>
</organism>
<name>A0A8H7D6W8_9AGAR</name>